<dbReference type="Pfam" id="PF00805">
    <property type="entry name" value="Pentapeptide"/>
    <property type="match status" value="1"/>
</dbReference>
<dbReference type="PROSITE" id="PS00107">
    <property type="entry name" value="PROTEIN_KINASE_ATP"/>
    <property type="match status" value="1"/>
</dbReference>
<accession>A0A1U7IZW1</accession>
<dbReference type="PROSITE" id="PS50011">
    <property type="entry name" value="PROTEIN_KINASE_DOM"/>
    <property type="match status" value="1"/>
</dbReference>
<keyword evidence="3 8" id="KW-0547">Nucleotide-binding</keyword>
<keyword evidence="13" id="KW-1185">Reference proteome</keyword>
<keyword evidence="1 8" id="KW-0723">Serine/threonine-protein kinase</keyword>
<dbReference type="InterPro" id="IPR011009">
    <property type="entry name" value="Kinase-like_dom_sf"/>
</dbReference>
<dbReference type="SUPFAM" id="SSF141571">
    <property type="entry name" value="Pentapeptide repeat-like"/>
    <property type="match status" value="1"/>
</dbReference>
<dbReference type="Gene3D" id="1.10.510.10">
    <property type="entry name" value="Transferase(Phosphotransferase) domain 1"/>
    <property type="match status" value="1"/>
</dbReference>
<dbReference type="PANTHER" id="PTHR24363:SF0">
    <property type="entry name" value="SERINE_THREONINE KINASE LIKE DOMAIN CONTAINING 1"/>
    <property type="match status" value="1"/>
</dbReference>
<comment type="caution">
    <text evidence="12">The sequence shown here is derived from an EMBL/GenBank/DDBJ whole genome shotgun (WGS) entry which is preliminary data.</text>
</comment>
<dbReference type="NCBIfam" id="NF045510">
    <property type="entry name" value="4Cys_prefix_kin"/>
    <property type="match status" value="1"/>
</dbReference>
<dbReference type="Pfam" id="PF00069">
    <property type="entry name" value="Pkinase"/>
    <property type="match status" value="1"/>
</dbReference>
<dbReference type="GO" id="GO:0005524">
    <property type="term" value="F:ATP binding"/>
    <property type="evidence" value="ECO:0007669"/>
    <property type="project" value="UniProtKB-UniRule"/>
</dbReference>
<evidence type="ECO:0000256" key="3">
    <source>
        <dbReference type="ARBA" id="ARBA00022741"/>
    </source>
</evidence>
<gene>
    <name evidence="12" type="ORF">NIES30_21390</name>
</gene>
<dbReference type="STRING" id="549789.NIES30_21390"/>
<dbReference type="Proteomes" id="UP000185557">
    <property type="component" value="Unassembled WGS sequence"/>
</dbReference>
<dbReference type="InterPro" id="IPR016252">
    <property type="entry name" value="Ser/Thr_kinase_SpkB"/>
</dbReference>
<dbReference type="InterPro" id="IPR001646">
    <property type="entry name" value="5peptide_repeat"/>
</dbReference>
<evidence type="ECO:0000313" key="12">
    <source>
        <dbReference type="EMBL" id="OKH44792.1"/>
    </source>
</evidence>
<dbReference type="SMART" id="SM00220">
    <property type="entry name" value="S_TKc"/>
    <property type="match status" value="1"/>
</dbReference>
<feature type="region of interest" description="Disordered" evidence="10">
    <location>
        <begin position="358"/>
        <end position="392"/>
    </location>
</feature>
<dbReference type="OrthoDB" id="428645at2"/>
<keyword evidence="4 8" id="KW-0418">Kinase</keyword>
<proteinExistence type="inferred from homology"/>
<dbReference type="EC" id="2.7.11.1" evidence="8"/>
<keyword evidence="5 8" id="KW-0067">ATP-binding</keyword>
<dbReference type="PANTHER" id="PTHR24363">
    <property type="entry name" value="SERINE/THREONINE PROTEIN KINASE"/>
    <property type="match status" value="1"/>
</dbReference>
<evidence type="ECO:0000256" key="8">
    <source>
        <dbReference type="PIRNR" id="PIRNR000647"/>
    </source>
</evidence>
<comment type="similarity">
    <text evidence="8">Belongs to the protein kinase superfamily. Ser/Thr protein kinase family.</text>
</comment>
<evidence type="ECO:0000256" key="5">
    <source>
        <dbReference type="ARBA" id="ARBA00022840"/>
    </source>
</evidence>
<dbReference type="SUPFAM" id="SSF56112">
    <property type="entry name" value="Protein kinase-like (PK-like)"/>
    <property type="match status" value="1"/>
</dbReference>
<dbReference type="RefSeq" id="WP_073610493.1">
    <property type="nucleotide sequence ID" value="NZ_MRCG01000020.1"/>
</dbReference>
<dbReference type="GO" id="GO:0004674">
    <property type="term" value="F:protein serine/threonine kinase activity"/>
    <property type="evidence" value="ECO:0007669"/>
    <property type="project" value="UniProtKB-UniRule"/>
</dbReference>
<dbReference type="CDD" id="cd14014">
    <property type="entry name" value="STKc_PknB_like"/>
    <property type="match status" value="1"/>
</dbReference>
<dbReference type="GO" id="GO:0106310">
    <property type="term" value="F:protein serine kinase activity"/>
    <property type="evidence" value="ECO:0007669"/>
    <property type="project" value="RHEA"/>
</dbReference>
<dbReference type="Gene3D" id="2.160.20.80">
    <property type="entry name" value="E3 ubiquitin-protein ligase SopA"/>
    <property type="match status" value="1"/>
</dbReference>
<comment type="catalytic activity">
    <reaction evidence="7 8">
        <text>L-seryl-[protein] + ATP = O-phospho-L-seryl-[protein] + ADP + H(+)</text>
        <dbReference type="Rhea" id="RHEA:17989"/>
        <dbReference type="Rhea" id="RHEA-COMP:9863"/>
        <dbReference type="Rhea" id="RHEA-COMP:11604"/>
        <dbReference type="ChEBI" id="CHEBI:15378"/>
        <dbReference type="ChEBI" id="CHEBI:29999"/>
        <dbReference type="ChEBI" id="CHEBI:30616"/>
        <dbReference type="ChEBI" id="CHEBI:83421"/>
        <dbReference type="ChEBI" id="CHEBI:456216"/>
        <dbReference type="EC" id="2.7.11.1"/>
    </reaction>
</comment>
<organism evidence="12 13">
    <name type="scientific">Phormidium tenue NIES-30</name>
    <dbReference type="NCBI Taxonomy" id="549789"/>
    <lineage>
        <taxon>Bacteria</taxon>
        <taxon>Bacillati</taxon>
        <taxon>Cyanobacteriota</taxon>
        <taxon>Cyanophyceae</taxon>
        <taxon>Oscillatoriophycideae</taxon>
        <taxon>Oscillatoriales</taxon>
        <taxon>Oscillatoriaceae</taxon>
        <taxon>Phormidium</taxon>
    </lineage>
</organism>
<name>A0A1U7IZW1_9CYAN</name>
<dbReference type="EMBL" id="MRCG01000020">
    <property type="protein sequence ID" value="OKH44792.1"/>
    <property type="molecule type" value="Genomic_DNA"/>
</dbReference>
<dbReference type="AlphaFoldDB" id="A0A1U7IZW1"/>
<evidence type="ECO:0000256" key="9">
    <source>
        <dbReference type="PROSITE-ProRule" id="PRU10141"/>
    </source>
</evidence>
<reference evidence="12 13" key="1">
    <citation type="submission" date="2016-11" db="EMBL/GenBank/DDBJ databases">
        <title>Draft Genome Sequences of Nine Cyanobacterial Strains from Diverse Habitats.</title>
        <authorList>
            <person name="Zhu T."/>
            <person name="Hou S."/>
            <person name="Lu X."/>
            <person name="Hess W.R."/>
        </authorList>
    </citation>
    <scope>NUCLEOTIDE SEQUENCE [LARGE SCALE GENOMIC DNA]</scope>
    <source>
        <strain evidence="12 13">NIES-30</strain>
    </source>
</reference>
<evidence type="ECO:0000313" key="13">
    <source>
        <dbReference type="Proteomes" id="UP000185557"/>
    </source>
</evidence>
<comment type="catalytic activity">
    <reaction evidence="6 8">
        <text>L-threonyl-[protein] + ATP = O-phospho-L-threonyl-[protein] + ADP + H(+)</text>
        <dbReference type="Rhea" id="RHEA:46608"/>
        <dbReference type="Rhea" id="RHEA-COMP:11060"/>
        <dbReference type="Rhea" id="RHEA-COMP:11605"/>
        <dbReference type="ChEBI" id="CHEBI:15378"/>
        <dbReference type="ChEBI" id="CHEBI:30013"/>
        <dbReference type="ChEBI" id="CHEBI:30616"/>
        <dbReference type="ChEBI" id="CHEBI:61977"/>
        <dbReference type="ChEBI" id="CHEBI:456216"/>
        <dbReference type="EC" id="2.7.11.1"/>
    </reaction>
</comment>
<evidence type="ECO:0000256" key="7">
    <source>
        <dbReference type="ARBA" id="ARBA00048679"/>
    </source>
</evidence>
<keyword evidence="2 8" id="KW-0808">Transferase</keyword>
<evidence type="ECO:0000256" key="4">
    <source>
        <dbReference type="ARBA" id="ARBA00022777"/>
    </source>
</evidence>
<feature type="binding site" evidence="9">
    <location>
        <position position="65"/>
    </location>
    <ligand>
        <name>ATP</name>
        <dbReference type="ChEBI" id="CHEBI:30616"/>
    </ligand>
</feature>
<dbReference type="PIRSF" id="PIRSF000647">
    <property type="entry name" value="Ser/Thr_PK_SpkB"/>
    <property type="match status" value="1"/>
</dbReference>
<evidence type="ECO:0000256" key="1">
    <source>
        <dbReference type="ARBA" id="ARBA00022527"/>
    </source>
</evidence>
<dbReference type="InterPro" id="IPR000719">
    <property type="entry name" value="Prot_kinase_dom"/>
</dbReference>
<dbReference type="InterPro" id="IPR017441">
    <property type="entry name" value="Protein_kinase_ATP_BS"/>
</dbReference>
<sequence length="530" mass="57741">MSYCINPDCSKPKNPPTVNQCQTCGADLLLRGRYRMIRALGRGGFGATFLARDELLPGKPPCVIKQLRPSAEAPHVLEMARDLFKREAKILGMIGNHPQLPRLLDYFESGTEFFLVQEYINGLTLQQEVKRGGPFTEAGVKQFLSEILAMVQYVHDNHVIHRDIKPANIIRRDQDKKLVLIDFGAVKDKVNPAQAANSDQTALTAYAIGTPGYAPPEQMAMRPVYASDIYALGVTCLYLLSAKAPKDLNYDPNNGELLWREHVHISDHFAGVLQKMLEISVKHRYQSVEAIHRDLDLEPYMESLAQNMAFPTSLGPATSGYSNGYGPVSGSSPHAAIGNSGGGSPSSRMAAAIRARRERSHSGAKSIAPLVPTQNGSPTPRKATPAAAALSSDDVKQKYTKGRRDFSLQTFKDLDLQRTLLVEANFNQSKLPNANFQGSDLSNANFGRANLCKATLRNAKLVKAYFHYANLEGADLRGANLAHACLSNANLRGANLCGADLTGALISADQLASARTNWSTVMPNGRRGVL</sequence>
<evidence type="ECO:0000256" key="10">
    <source>
        <dbReference type="SAM" id="MobiDB-lite"/>
    </source>
</evidence>
<evidence type="ECO:0000259" key="11">
    <source>
        <dbReference type="PROSITE" id="PS50011"/>
    </source>
</evidence>
<protein>
    <recommendedName>
        <fullName evidence="8">Serine/threonine-protein kinase B</fullName>
        <ecNumber evidence="8">2.7.11.1</ecNumber>
    </recommendedName>
</protein>
<feature type="domain" description="Protein kinase" evidence="11">
    <location>
        <begin position="34"/>
        <end position="301"/>
    </location>
</feature>
<feature type="compositionally biased region" description="Low complexity" evidence="10">
    <location>
        <begin position="378"/>
        <end position="389"/>
    </location>
</feature>
<evidence type="ECO:0000256" key="2">
    <source>
        <dbReference type="ARBA" id="ARBA00022679"/>
    </source>
</evidence>
<evidence type="ECO:0000256" key="6">
    <source>
        <dbReference type="ARBA" id="ARBA00047899"/>
    </source>
</evidence>